<dbReference type="Proteomes" id="UP000182334">
    <property type="component" value="Chromosome III"/>
</dbReference>
<feature type="region of interest" description="Disordered" evidence="1">
    <location>
        <begin position="458"/>
        <end position="494"/>
    </location>
</feature>
<sequence>MSYTETDLEYEDPILSLARDPNLNKEKAKTLKIILLIQGFPLVERKVSRLCQLSLTILQTLEKIELNLKNWAFMSLDINSANHFDTTSSSEIKTFNNNVSFRVIQLCQELTQKLNKITSDLDFITNALRSLSPIEFISDSGTLLTTLTLRNIKLKDELRDKVTIAYLKAKLITIGTDLEVMLVDGDSDQKATVESYKHFVVSLLGQLNQAVEDDDIEERNECLAVISDMEQMFEVYKHERAQAAAENEATEKEALEVPNVTGSGPSNLLESPRHGHSHLDDFAMVPRAAEYSDEYESSDDLSMSHSTTLYVQPMVHSITKHSHRSPETGSTSLESTRRGSFSSFASTNILQKSTISEELPYLMSAFNLAKTIEEDLHHFKEEEEPPKQPDSPKKKEKHALKQQLPHKNHLPQTTLYSDSQILDRPIPSPGAYLYANNSLLSKFGIKPQVITTELPRHLGNSFTTNRNNQLATPDSPSYTFGSKLLSGKKEDKENAKSNMLLTKENLESHTLKSLIQDPSLVADYVE</sequence>
<feature type="compositionally biased region" description="Basic residues" evidence="1">
    <location>
        <begin position="394"/>
        <end position="409"/>
    </location>
</feature>
<accession>A0A1L0BII4</accession>
<feature type="compositionally biased region" description="Polar residues" evidence="1">
    <location>
        <begin position="260"/>
        <end position="269"/>
    </location>
</feature>
<feature type="compositionally biased region" description="Polar residues" evidence="1">
    <location>
        <begin position="460"/>
        <end position="480"/>
    </location>
</feature>
<organism evidence="2 3">
    <name type="scientific">Sungouiella intermedia</name>
    <dbReference type="NCBI Taxonomy" id="45354"/>
    <lineage>
        <taxon>Eukaryota</taxon>
        <taxon>Fungi</taxon>
        <taxon>Dikarya</taxon>
        <taxon>Ascomycota</taxon>
        <taxon>Saccharomycotina</taxon>
        <taxon>Pichiomycetes</taxon>
        <taxon>Metschnikowiaceae</taxon>
        <taxon>Sungouiella</taxon>
    </lineage>
</organism>
<dbReference type="OrthoDB" id="4021219at2759"/>
<dbReference type="EMBL" id="LT635758">
    <property type="protein sequence ID" value="SGZ51343.1"/>
    <property type="molecule type" value="Genomic_DNA"/>
</dbReference>
<feature type="region of interest" description="Disordered" evidence="1">
    <location>
        <begin position="317"/>
        <end position="340"/>
    </location>
</feature>
<keyword evidence="3" id="KW-1185">Reference proteome</keyword>
<feature type="compositionally biased region" description="Basic and acidic residues" evidence="1">
    <location>
        <begin position="380"/>
        <end position="393"/>
    </location>
</feature>
<feature type="compositionally biased region" description="Polar residues" evidence="1">
    <location>
        <begin position="327"/>
        <end position="340"/>
    </location>
</feature>
<feature type="region of interest" description="Disordered" evidence="1">
    <location>
        <begin position="380"/>
        <end position="414"/>
    </location>
</feature>
<evidence type="ECO:0000313" key="3">
    <source>
        <dbReference type="Proteomes" id="UP000182334"/>
    </source>
</evidence>
<dbReference type="AlphaFoldDB" id="A0A1L0BII4"/>
<evidence type="ECO:0000313" key="2">
    <source>
        <dbReference type="EMBL" id="SGZ51343.1"/>
    </source>
</evidence>
<proteinExistence type="predicted"/>
<protein>
    <submittedName>
        <fullName evidence="2">CIC11C00000005307</fullName>
    </submittedName>
</protein>
<feature type="region of interest" description="Disordered" evidence="1">
    <location>
        <begin position="244"/>
        <end position="273"/>
    </location>
</feature>
<gene>
    <name evidence="2" type="ORF">SAMEA4029010_CIC11G00000005307</name>
</gene>
<reference evidence="2 3" key="1">
    <citation type="submission" date="2016-10" db="EMBL/GenBank/DDBJ databases">
        <authorList>
            <person name="de Groot N.N."/>
        </authorList>
    </citation>
    <scope>NUCLEOTIDE SEQUENCE [LARGE SCALE GENOMIC DNA]</scope>
    <source>
        <strain evidence="2 3">CBS 141442</strain>
    </source>
</reference>
<evidence type="ECO:0000256" key="1">
    <source>
        <dbReference type="SAM" id="MobiDB-lite"/>
    </source>
</evidence>
<name>A0A1L0BII4_9ASCO</name>